<dbReference type="GO" id="GO:0005581">
    <property type="term" value="C:collagen trimer"/>
    <property type="evidence" value="ECO:0007669"/>
    <property type="project" value="UniProtKB-KW"/>
</dbReference>
<accession>A0A8C9F3Z4</accession>
<protein>
    <recommendedName>
        <fullName evidence="3">Laminin G domain-containing protein</fullName>
    </recommendedName>
</protein>
<dbReference type="InterPro" id="IPR013320">
    <property type="entry name" value="ConA-like_dom_sf"/>
</dbReference>
<organism evidence="1 2">
    <name type="scientific">Pavo cristatus</name>
    <name type="common">Indian peafowl</name>
    <name type="synonym">Blue peafowl</name>
    <dbReference type="NCBI Taxonomy" id="9049"/>
    <lineage>
        <taxon>Eukaryota</taxon>
        <taxon>Metazoa</taxon>
        <taxon>Chordata</taxon>
        <taxon>Craniata</taxon>
        <taxon>Vertebrata</taxon>
        <taxon>Euteleostomi</taxon>
        <taxon>Archelosauria</taxon>
        <taxon>Archosauria</taxon>
        <taxon>Dinosauria</taxon>
        <taxon>Saurischia</taxon>
        <taxon>Theropoda</taxon>
        <taxon>Coelurosauria</taxon>
        <taxon>Aves</taxon>
        <taxon>Neognathae</taxon>
        <taxon>Galloanserae</taxon>
        <taxon>Galliformes</taxon>
        <taxon>Phasianidae</taxon>
        <taxon>Phasianinae</taxon>
        <taxon>Pavo</taxon>
    </lineage>
</organism>
<dbReference type="SUPFAM" id="SSF49899">
    <property type="entry name" value="Concanavalin A-like lectins/glucanases"/>
    <property type="match status" value="1"/>
</dbReference>
<name>A0A8C9F3Z4_PAVCR</name>
<proteinExistence type="predicted"/>
<sequence length="284" mass="31970">MDLCERLIYTLCLTFVYLDLNLTVDVLRRLVPSAVTPLPRGVRLAVSGVVLTGDTRVEASVAQVIPASLGHRFTVLVGLYSYTVNNAFLFSIRNKTRLQFGVQLLPRKVVVYTGGKQPAYFDYSVHNEQWHWFAVEIRDKTVSMFAECGQKYYSREMLYEVEAFDLDGLFTLGRMNSHSVSFEGVICQLDIIPSAEASANYFTEIELHRCNITLKLYGQNLSYLPNSLERKQPGCLAVLRNQTICSRIRFPQHVSNQSVPCNPSHPSEEVLLGQTAACFGTGRN</sequence>
<evidence type="ECO:0000313" key="1">
    <source>
        <dbReference type="Ensembl" id="ENSPSTP00000010237.1"/>
    </source>
</evidence>
<evidence type="ECO:0000313" key="2">
    <source>
        <dbReference type="Proteomes" id="UP000694428"/>
    </source>
</evidence>
<dbReference type="AlphaFoldDB" id="A0A8C9F3Z4"/>
<evidence type="ECO:0008006" key="3">
    <source>
        <dbReference type="Google" id="ProtNLM"/>
    </source>
</evidence>
<dbReference type="Proteomes" id="UP000694428">
    <property type="component" value="Unplaced"/>
</dbReference>
<dbReference type="Ensembl" id="ENSPSTT00000010749.1">
    <property type="protein sequence ID" value="ENSPSTP00000010237.1"/>
    <property type="gene ID" value="ENSPSTG00000007225.1"/>
</dbReference>
<keyword evidence="2" id="KW-1185">Reference proteome</keyword>
<reference evidence="1" key="1">
    <citation type="submission" date="2025-08" db="UniProtKB">
        <authorList>
            <consortium name="Ensembl"/>
        </authorList>
    </citation>
    <scope>IDENTIFICATION</scope>
</reference>
<dbReference type="Gene3D" id="2.60.120.200">
    <property type="match status" value="1"/>
</dbReference>
<reference evidence="1" key="2">
    <citation type="submission" date="2025-09" db="UniProtKB">
        <authorList>
            <consortium name="Ensembl"/>
        </authorList>
    </citation>
    <scope>IDENTIFICATION</scope>
</reference>